<dbReference type="NCBIfam" id="TIGR04178">
    <property type="entry name" value="exo_archaeo"/>
    <property type="match status" value="1"/>
</dbReference>
<dbReference type="InterPro" id="IPR019127">
    <property type="entry name" value="Exosortase"/>
</dbReference>
<dbReference type="KEGG" id="bsen:DP114_07240"/>
<keyword evidence="7 8" id="KW-0472">Membrane</keyword>
<accession>A0A856M972</accession>
<feature type="transmembrane region" description="Helical" evidence="8">
    <location>
        <begin position="177"/>
        <end position="198"/>
    </location>
</feature>
<dbReference type="GO" id="GO:0008233">
    <property type="term" value="F:peptidase activity"/>
    <property type="evidence" value="ECO:0007669"/>
    <property type="project" value="UniProtKB-KW"/>
</dbReference>
<keyword evidence="10" id="KW-1185">Reference proteome</keyword>
<evidence type="ECO:0000313" key="9">
    <source>
        <dbReference type="EMBL" id="QDL07723.1"/>
    </source>
</evidence>
<dbReference type="InterPro" id="IPR022505">
    <property type="entry name" value="Exosortase_cyanobac"/>
</dbReference>
<keyword evidence="5 9" id="KW-0378">Hydrolase</keyword>
<feature type="transmembrane region" description="Helical" evidence="8">
    <location>
        <begin position="94"/>
        <end position="114"/>
    </location>
</feature>
<dbReference type="EC" id="3.4.22.-" evidence="9"/>
<protein>
    <submittedName>
        <fullName evidence="9">Cyanoexosortase A</fullName>
        <ecNumber evidence="9">3.4.22.-</ecNumber>
    </submittedName>
</protein>
<dbReference type="NCBIfam" id="TIGR03763">
    <property type="entry name" value="cyanoexo_CrtA"/>
    <property type="match status" value="1"/>
</dbReference>
<dbReference type="Pfam" id="PF09721">
    <property type="entry name" value="Exosortase_EpsH"/>
    <property type="match status" value="1"/>
</dbReference>
<evidence type="ECO:0000256" key="8">
    <source>
        <dbReference type="SAM" id="Phobius"/>
    </source>
</evidence>
<evidence type="ECO:0000256" key="2">
    <source>
        <dbReference type="ARBA" id="ARBA00022475"/>
    </source>
</evidence>
<evidence type="ECO:0000256" key="3">
    <source>
        <dbReference type="ARBA" id="ARBA00022670"/>
    </source>
</evidence>
<keyword evidence="2" id="KW-1003">Cell membrane</keyword>
<keyword evidence="4 8" id="KW-0812">Transmembrane</keyword>
<reference evidence="9 10" key="1">
    <citation type="submission" date="2018-06" db="EMBL/GenBank/DDBJ databases">
        <title>Comparative genomics of Brasilonema spp. strains.</title>
        <authorList>
            <person name="Alvarenga D.O."/>
            <person name="Fiore M.F."/>
            <person name="Varani A.M."/>
        </authorList>
    </citation>
    <scope>NUCLEOTIDE SEQUENCE [LARGE SCALE GENOMIC DNA]</scope>
    <source>
        <strain evidence="9 10">CENA114</strain>
    </source>
</reference>
<keyword evidence="3" id="KW-0645">Protease</keyword>
<gene>
    <name evidence="9" type="primary">crtA</name>
    <name evidence="9" type="ORF">DP114_07240</name>
</gene>
<evidence type="ECO:0000256" key="6">
    <source>
        <dbReference type="ARBA" id="ARBA00022989"/>
    </source>
</evidence>
<dbReference type="AlphaFoldDB" id="A0A856M972"/>
<feature type="transmembrane region" description="Helical" evidence="8">
    <location>
        <begin position="16"/>
        <end position="34"/>
    </location>
</feature>
<evidence type="ECO:0000313" key="10">
    <source>
        <dbReference type="Proteomes" id="UP000503129"/>
    </source>
</evidence>
<organism evidence="9 10">
    <name type="scientific">Brasilonema sennae CENA114</name>
    <dbReference type="NCBI Taxonomy" id="415709"/>
    <lineage>
        <taxon>Bacteria</taxon>
        <taxon>Bacillati</taxon>
        <taxon>Cyanobacteriota</taxon>
        <taxon>Cyanophyceae</taxon>
        <taxon>Nostocales</taxon>
        <taxon>Scytonemataceae</taxon>
        <taxon>Brasilonema</taxon>
        <taxon>Bromeliae group (in: Brasilonema)</taxon>
    </lineage>
</organism>
<evidence type="ECO:0000256" key="7">
    <source>
        <dbReference type="ARBA" id="ARBA00023136"/>
    </source>
</evidence>
<feature type="transmembrane region" description="Helical" evidence="8">
    <location>
        <begin position="210"/>
        <end position="232"/>
    </location>
</feature>
<evidence type="ECO:0000256" key="5">
    <source>
        <dbReference type="ARBA" id="ARBA00022801"/>
    </source>
</evidence>
<dbReference type="RefSeq" id="WP_171975777.1">
    <property type="nucleotide sequence ID" value="NZ_CAWOXK010000001.1"/>
</dbReference>
<feature type="transmembrane region" description="Helical" evidence="8">
    <location>
        <begin position="252"/>
        <end position="270"/>
    </location>
</feature>
<dbReference type="InterPro" id="IPR026392">
    <property type="entry name" value="Exo/Archaeosortase_dom"/>
</dbReference>
<proteinExistence type="predicted"/>
<feature type="transmembrane region" description="Helical" evidence="8">
    <location>
        <begin position="40"/>
        <end position="57"/>
    </location>
</feature>
<dbReference type="Proteomes" id="UP000503129">
    <property type="component" value="Chromosome"/>
</dbReference>
<feature type="transmembrane region" description="Helical" evidence="8">
    <location>
        <begin position="69"/>
        <end position="88"/>
    </location>
</feature>
<feature type="transmembrane region" description="Helical" evidence="8">
    <location>
        <begin position="135"/>
        <end position="157"/>
    </location>
</feature>
<evidence type="ECO:0000256" key="1">
    <source>
        <dbReference type="ARBA" id="ARBA00004651"/>
    </source>
</evidence>
<dbReference type="EMBL" id="CP030118">
    <property type="protein sequence ID" value="QDL07723.1"/>
    <property type="molecule type" value="Genomic_DNA"/>
</dbReference>
<evidence type="ECO:0000256" key="4">
    <source>
        <dbReference type="ARBA" id="ARBA00022692"/>
    </source>
</evidence>
<keyword evidence="6 8" id="KW-1133">Transmembrane helix</keyword>
<name>A0A856M972_9CYAN</name>
<comment type="subcellular location">
    <subcellularLocation>
        <location evidence="1">Cell membrane</location>
        <topology evidence="1">Multi-pass membrane protein</topology>
    </subcellularLocation>
</comment>
<dbReference type="GO" id="GO:0005886">
    <property type="term" value="C:plasma membrane"/>
    <property type="evidence" value="ECO:0007669"/>
    <property type="project" value="UniProtKB-SubCell"/>
</dbReference>
<dbReference type="GO" id="GO:0006508">
    <property type="term" value="P:proteolysis"/>
    <property type="evidence" value="ECO:0007669"/>
    <property type="project" value="UniProtKB-KW"/>
</dbReference>
<sequence length="285" mass="31681">MKASQFTVSQLKYPQIWLLAIGAGLIAINLAVLWKANNSSLLGMTFLFWAAISSLVWEKRYSLNLESEIFSSFFGLTLIALLLIKSISLTSFGVFLYLSPVILAIGLALLASGFKGLKQYKAELFILFFLSLPKLLSSWLDISLLTAKFTTLILWYTGFEVARNGTLIYLPTGSVEVYSGCSGIELIFQLVGLALLFLLMFPQNLKYKILIPFVAGTLAFIVNALRVALMAILVAQGHMEVFDYWHEGDGSLVFSLIAVLLFGLFCWFHLGRSELRNKDATESSK</sequence>